<reference evidence="2 3" key="1">
    <citation type="submission" date="2021-05" db="EMBL/GenBank/DDBJ databases">
        <title>Genome Assembly of Synthetic Allotetraploid Brassica napus Reveals Homoeologous Exchanges between Subgenomes.</title>
        <authorList>
            <person name="Davis J.T."/>
        </authorList>
    </citation>
    <scope>NUCLEOTIDE SEQUENCE [LARGE SCALE GENOMIC DNA]</scope>
    <source>
        <strain evidence="3">cv. Da-Ae</strain>
        <tissue evidence="2">Seedling</tissue>
    </source>
</reference>
<dbReference type="Proteomes" id="UP000824890">
    <property type="component" value="Unassembled WGS sequence"/>
</dbReference>
<dbReference type="InterPro" id="IPR024768">
    <property type="entry name" value="Marf1"/>
</dbReference>
<dbReference type="CDD" id="cd10910">
    <property type="entry name" value="PIN_limkain_b1_N_like"/>
    <property type="match status" value="2"/>
</dbReference>
<keyword evidence="3" id="KW-1185">Reference proteome</keyword>
<evidence type="ECO:0000259" key="1">
    <source>
        <dbReference type="Pfam" id="PF01936"/>
    </source>
</evidence>
<proteinExistence type="predicted"/>
<dbReference type="EMBL" id="JAGKQM010000012">
    <property type="protein sequence ID" value="KAH0897412.1"/>
    <property type="molecule type" value="Genomic_DNA"/>
</dbReference>
<organism evidence="2 3">
    <name type="scientific">Brassica napus</name>
    <name type="common">Rape</name>
    <dbReference type="NCBI Taxonomy" id="3708"/>
    <lineage>
        <taxon>Eukaryota</taxon>
        <taxon>Viridiplantae</taxon>
        <taxon>Streptophyta</taxon>
        <taxon>Embryophyta</taxon>
        <taxon>Tracheophyta</taxon>
        <taxon>Spermatophyta</taxon>
        <taxon>Magnoliopsida</taxon>
        <taxon>eudicotyledons</taxon>
        <taxon>Gunneridae</taxon>
        <taxon>Pentapetalae</taxon>
        <taxon>rosids</taxon>
        <taxon>malvids</taxon>
        <taxon>Brassicales</taxon>
        <taxon>Brassicaceae</taxon>
        <taxon>Brassiceae</taxon>
        <taxon>Brassica</taxon>
    </lineage>
</organism>
<name>A0ABQ8AYP9_BRANA</name>
<dbReference type="Pfam" id="PF01936">
    <property type="entry name" value="NYN"/>
    <property type="match status" value="1"/>
</dbReference>
<feature type="domain" description="NYN" evidence="1">
    <location>
        <begin position="163"/>
        <end position="282"/>
    </location>
</feature>
<evidence type="ECO:0000313" key="2">
    <source>
        <dbReference type="EMBL" id="KAH0897412.1"/>
    </source>
</evidence>
<comment type="caution">
    <text evidence="2">The sequence shown here is derived from an EMBL/GenBank/DDBJ whole genome shotgun (WGS) entry which is preliminary data.</text>
</comment>
<accession>A0ABQ8AYP9</accession>
<gene>
    <name evidence="2" type="ORF">HID58_046980</name>
</gene>
<evidence type="ECO:0000313" key="3">
    <source>
        <dbReference type="Proteomes" id="UP000824890"/>
    </source>
</evidence>
<dbReference type="InterPro" id="IPR021139">
    <property type="entry name" value="NYN"/>
</dbReference>
<sequence length="340" mass="37730">MKDCPIPEGYEAGQVRSSLEAAFKEQGYSGPVSITAYGDQTQTPDHILKGLLSTGVSVAHTKSGCSPPAAGVQGGAMFYCKSCNYNSGYLKKFRKHLSELQSFTGSKHPLSLSLSFSLRVSLHYLTIPTPAQEYVNPTDHKLIRYTEDWGRNYKATPEFATAKIQVWWDLFDCPIPQGYDARQVRPSIEAAVKELGYYGPVSITAYGDHKHTPLQALSSTGVDIAHTVSDVTYSRMFSDMLEWHRNNPPQTAAIIMLISDNVEILDCGLVGLLQENNYNFFLAYSFRPYKMSYLLTSAEWLWESILSGPLTSTSGKKDYFRTAAAVEVGTINLLLGFSLR</sequence>
<protein>
    <recommendedName>
        <fullName evidence="1">NYN domain-containing protein</fullName>
    </recommendedName>
</protein>
<dbReference type="PANTHER" id="PTHR14379:SF84">
    <property type="entry name" value="NYN DOMAIN-CONTAINING PROTEIN"/>
    <property type="match status" value="1"/>
</dbReference>
<dbReference type="PANTHER" id="PTHR14379">
    <property type="entry name" value="LIMKAIN B LKAP"/>
    <property type="match status" value="1"/>
</dbReference>